<evidence type="ECO:0000256" key="1">
    <source>
        <dbReference type="ARBA" id="ARBA00006271"/>
    </source>
</evidence>
<dbReference type="Proteomes" id="UP000235672">
    <property type="component" value="Unassembled WGS sequence"/>
</dbReference>
<keyword evidence="9" id="KW-1185">Reference proteome</keyword>
<accession>A0A2J6Q0G3</accession>
<protein>
    <submittedName>
        <fullName evidence="8">DNA mismatch repair protein-like protein MutS</fullName>
    </submittedName>
</protein>
<dbReference type="GO" id="GO:0005524">
    <property type="term" value="F:ATP binding"/>
    <property type="evidence" value="ECO:0007669"/>
    <property type="project" value="UniProtKB-KW"/>
</dbReference>
<evidence type="ECO:0000256" key="4">
    <source>
        <dbReference type="ARBA" id="ARBA00023125"/>
    </source>
</evidence>
<feature type="region of interest" description="Disordered" evidence="6">
    <location>
        <begin position="837"/>
        <end position="867"/>
    </location>
</feature>
<dbReference type="GO" id="GO:0140664">
    <property type="term" value="F:ATP-dependent DNA damage sensor activity"/>
    <property type="evidence" value="ECO:0007669"/>
    <property type="project" value="InterPro"/>
</dbReference>
<dbReference type="InterPro" id="IPR027417">
    <property type="entry name" value="P-loop_NTPase"/>
</dbReference>
<reference evidence="8 9" key="1">
    <citation type="submission" date="2016-05" db="EMBL/GenBank/DDBJ databases">
        <title>A degradative enzymes factory behind the ericoid mycorrhizal symbiosis.</title>
        <authorList>
            <consortium name="DOE Joint Genome Institute"/>
            <person name="Martino E."/>
            <person name="Morin E."/>
            <person name="Grelet G."/>
            <person name="Kuo A."/>
            <person name="Kohler A."/>
            <person name="Daghino S."/>
            <person name="Barry K."/>
            <person name="Choi C."/>
            <person name="Cichocki N."/>
            <person name="Clum A."/>
            <person name="Copeland A."/>
            <person name="Hainaut M."/>
            <person name="Haridas S."/>
            <person name="Labutti K."/>
            <person name="Lindquist E."/>
            <person name="Lipzen A."/>
            <person name="Khouja H.-R."/>
            <person name="Murat C."/>
            <person name="Ohm R."/>
            <person name="Olson A."/>
            <person name="Spatafora J."/>
            <person name="Veneault-Fourrey C."/>
            <person name="Henrissat B."/>
            <person name="Grigoriev I."/>
            <person name="Martin F."/>
            <person name="Perotto S."/>
        </authorList>
    </citation>
    <scope>NUCLEOTIDE SEQUENCE [LARGE SCALE GENOMIC DNA]</scope>
    <source>
        <strain evidence="8 9">UAMH 7357</strain>
    </source>
</reference>
<dbReference type="FunFam" id="1.10.1420.10:FF:000013">
    <property type="entry name" value="mutS protein homolog 4"/>
    <property type="match status" value="1"/>
</dbReference>
<evidence type="ECO:0000259" key="7">
    <source>
        <dbReference type="PROSITE" id="PS00486"/>
    </source>
</evidence>
<feature type="compositionally biased region" description="Acidic residues" evidence="6">
    <location>
        <begin position="838"/>
        <end position="867"/>
    </location>
</feature>
<feature type="compositionally biased region" description="Polar residues" evidence="6">
    <location>
        <begin position="21"/>
        <end position="30"/>
    </location>
</feature>
<dbReference type="PROSITE" id="PS00486">
    <property type="entry name" value="DNA_MISMATCH_REPAIR_2"/>
    <property type="match status" value="1"/>
</dbReference>
<evidence type="ECO:0000256" key="5">
    <source>
        <dbReference type="ARBA" id="ARBA00023254"/>
    </source>
</evidence>
<comment type="similarity">
    <text evidence="1">Belongs to the DNA mismatch repair MutS family.</text>
</comment>
<dbReference type="Pfam" id="PF00488">
    <property type="entry name" value="MutS_V"/>
    <property type="match status" value="1"/>
</dbReference>
<dbReference type="InterPro" id="IPR000432">
    <property type="entry name" value="DNA_mismatch_repair_MutS_C"/>
</dbReference>
<dbReference type="FunFam" id="3.40.50.300:FF:002054">
    <property type="entry name" value="DNA mismatch repair protein MSH4"/>
    <property type="match status" value="1"/>
</dbReference>
<feature type="domain" description="DNA mismatch repair proteins mutS family" evidence="7">
    <location>
        <begin position="668"/>
        <end position="684"/>
    </location>
</feature>
<dbReference type="SMART" id="SM00533">
    <property type="entry name" value="MUTSd"/>
    <property type="match status" value="1"/>
</dbReference>
<evidence type="ECO:0000256" key="3">
    <source>
        <dbReference type="ARBA" id="ARBA00022840"/>
    </source>
</evidence>
<dbReference type="Pfam" id="PF05188">
    <property type="entry name" value="MutS_II"/>
    <property type="match status" value="1"/>
</dbReference>
<dbReference type="PANTHER" id="PTHR11361:SF21">
    <property type="entry name" value="MUTS PROTEIN HOMOLOG 4"/>
    <property type="match status" value="1"/>
</dbReference>
<evidence type="ECO:0000313" key="8">
    <source>
        <dbReference type="EMBL" id="PMD19752.1"/>
    </source>
</evidence>
<sequence>MATPRPSTSYSYASTSRTSYQNGSTNSASLPTYGRRPSTSGPSITRPSTARPSTGRRSRAGSIIGGGESQQIICAINEGRGISPTVGLAFVNISTGEAVLSQICDSQFYVRTLNKLQIFDPTEILIISTAGPPNPKSKMYQVIEENIPGARIITIDRKYWSEPAGLEYIDQFAFSEDVQAIKVAIGGNYFATCCFAAVLKYIDLAMSLTFAFHSLRIKYQPSEGTMMIDLSTIQSLELIQNIQNSKSKDCLFGVMNETLTPMGSRLLRSNILQPSTQKDVLNQRYEAVHEFTVKEDMFFQTRLALKSTHDVEKLLTSLIILPTQPDIRYSEQSINNILMLKNFVQSVGPIFEALAGARSEMLVKIRENCRPEIIHPTMEFIKKVINDDVTYQKTPLDLRNQRTYAVKSGVSGLLDVARQTFKEATEDVHQHVTDINQRFEMQAETKYENARYYFLRLYESDFDGREIPDILINRYQKKGFIECQTLDLMKLNQRIEDSHLEVVSMSDRTIQELIEKLRGEIPSLYQVCESIALLDIIAAFGHSATISDYCRPELTDCIGIKSGRHPVREKIHHQKFVPNDIYASQQSRFQIITGCNMSGKSTYIRSVALMTVMAQVGSFVPAAYASFPTIHQLFARVSMDDSIEANVSTFASEMRETAFILRNINKNSLAIIDELGRGTSSRDGLAIALSIAEALVESKALVFFATHFRELAQIMSERPGVVNLHLAVDMSEDNTMKMLYRIGEGFVKEEHYGLALAGVVDLPPQILETAGKVSRALDAQAAAKKKSSKAFALARRRKLVLGLKEILKQAESGPMEGKALLSWLRRLQDEFVRRMDQIENDVESSDSEEEGDAEEQELEEELEGKSS</sequence>
<dbReference type="Gene3D" id="3.40.50.300">
    <property type="entry name" value="P-loop containing nucleotide triphosphate hydrolases"/>
    <property type="match status" value="1"/>
</dbReference>
<dbReference type="OrthoDB" id="276261at2759"/>
<dbReference type="InterPro" id="IPR036678">
    <property type="entry name" value="MutS_con_dom_sf"/>
</dbReference>
<dbReference type="SUPFAM" id="SSF52540">
    <property type="entry name" value="P-loop containing nucleoside triphosphate hydrolases"/>
    <property type="match status" value="1"/>
</dbReference>
<proteinExistence type="inferred from homology"/>
<keyword evidence="5" id="KW-0469">Meiosis</keyword>
<dbReference type="PIRSF" id="PIRSF005813">
    <property type="entry name" value="MSH2"/>
    <property type="match status" value="1"/>
</dbReference>
<dbReference type="AlphaFoldDB" id="A0A2J6Q0G3"/>
<keyword evidence="2" id="KW-0547">Nucleotide-binding</keyword>
<evidence type="ECO:0000256" key="2">
    <source>
        <dbReference type="ARBA" id="ARBA00022741"/>
    </source>
</evidence>
<keyword evidence="4" id="KW-0238">DNA-binding</keyword>
<dbReference type="InterPro" id="IPR011184">
    <property type="entry name" value="DNA_mismatch_repair_Msh2"/>
</dbReference>
<dbReference type="EMBL" id="KZ613488">
    <property type="protein sequence ID" value="PMD19752.1"/>
    <property type="molecule type" value="Genomic_DNA"/>
</dbReference>
<organism evidence="8 9">
    <name type="scientific">Hyaloscypha hepaticicola</name>
    <dbReference type="NCBI Taxonomy" id="2082293"/>
    <lineage>
        <taxon>Eukaryota</taxon>
        <taxon>Fungi</taxon>
        <taxon>Dikarya</taxon>
        <taxon>Ascomycota</taxon>
        <taxon>Pezizomycotina</taxon>
        <taxon>Leotiomycetes</taxon>
        <taxon>Helotiales</taxon>
        <taxon>Hyaloscyphaceae</taxon>
        <taxon>Hyaloscypha</taxon>
    </lineage>
</organism>
<dbReference type="GO" id="GO:0007131">
    <property type="term" value="P:reciprocal meiotic recombination"/>
    <property type="evidence" value="ECO:0007669"/>
    <property type="project" value="TreeGrafter"/>
</dbReference>
<feature type="region of interest" description="Disordered" evidence="6">
    <location>
        <begin position="1"/>
        <end position="63"/>
    </location>
</feature>
<feature type="compositionally biased region" description="Polar residues" evidence="6">
    <location>
        <begin position="37"/>
        <end position="52"/>
    </location>
</feature>
<dbReference type="InterPro" id="IPR007696">
    <property type="entry name" value="DNA_mismatch_repair_MutS_core"/>
</dbReference>
<dbReference type="SUPFAM" id="SSF53150">
    <property type="entry name" value="DNA repair protein MutS, domain II"/>
    <property type="match status" value="1"/>
</dbReference>
<dbReference type="InterPro" id="IPR007860">
    <property type="entry name" value="DNA_mmatch_repair_MutS_con_dom"/>
</dbReference>
<dbReference type="STRING" id="1745343.A0A2J6Q0G3"/>
<feature type="compositionally biased region" description="Low complexity" evidence="6">
    <location>
        <begin position="1"/>
        <end position="20"/>
    </location>
</feature>
<dbReference type="Gene3D" id="1.10.1420.10">
    <property type="match status" value="2"/>
</dbReference>
<keyword evidence="3" id="KW-0067">ATP-binding</keyword>
<dbReference type="GO" id="GO:0005634">
    <property type="term" value="C:nucleus"/>
    <property type="evidence" value="ECO:0007669"/>
    <property type="project" value="TreeGrafter"/>
</dbReference>
<dbReference type="InterPro" id="IPR045076">
    <property type="entry name" value="MutS"/>
</dbReference>
<name>A0A2J6Q0G3_9HELO</name>
<dbReference type="GO" id="GO:0030983">
    <property type="term" value="F:mismatched DNA binding"/>
    <property type="evidence" value="ECO:0007669"/>
    <property type="project" value="InterPro"/>
</dbReference>
<dbReference type="InterPro" id="IPR036187">
    <property type="entry name" value="DNA_mismatch_repair_MutS_sf"/>
</dbReference>
<evidence type="ECO:0000313" key="9">
    <source>
        <dbReference type="Proteomes" id="UP000235672"/>
    </source>
</evidence>
<gene>
    <name evidence="8" type="ORF">NA56DRAFT_628624</name>
</gene>
<dbReference type="Pfam" id="PF05192">
    <property type="entry name" value="MutS_III"/>
    <property type="match status" value="1"/>
</dbReference>
<dbReference type="PANTHER" id="PTHR11361">
    <property type="entry name" value="DNA MISMATCH REPAIR PROTEIN MUTS FAMILY MEMBER"/>
    <property type="match status" value="1"/>
</dbReference>
<evidence type="ECO:0000256" key="6">
    <source>
        <dbReference type="SAM" id="MobiDB-lite"/>
    </source>
</evidence>
<dbReference type="Gene3D" id="3.30.420.110">
    <property type="entry name" value="MutS, connector domain"/>
    <property type="match status" value="1"/>
</dbReference>
<dbReference type="GO" id="GO:0006298">
    <property type="term" value="P:mismatch repair"/>
    <property type="evidence" value="ECO:0007669"/>
    <property type="project" value="InterPro"/>
</dbReference>
<dbReference type="SMART" id="SM00534">
    <property type="entry name" value="MUTSac"/>
    <property type="match status" value="1"/>
</dbReference>
<dbReference type="SUPFAM" id="SSF48334">
    <property type="entry name" value="DNA repair protein MutS, domain III"/>
    <property type="match status" value="1"/>
</dbReference>